<evidence type="ECO:0000313" key="2">
    <source>
        <dbReference type="Proteomes" id="UP001367508"/>
    </source>
</evidence>
<dbReference type="EMBL" id="JAYMYQ010000001">
    <property type="protein sequence ID" value="KAK7359923.1"/>
    <property type="molecule type" value="Genomic_DNA"/>
</dbReference>
<comment type="caution">
    <text evidence="1">The sequence shown here is derived from an EMBL/GenBank/DDBJ whole genome shotgun (WGS) entry which is preliminary data.</text>
</comment>
<dbReference type="Proteomes" id="UP001367508">
    <property type="component" value="Unassembled WGS sequence"/>
</dbReference>
<dbReference type="AlphaFoldDB" id="A0AAN9MWU7"/>
<name>A0AAN9MWU7_CANGL</name>
<sequence length="99" mass="11916">MIDYLAWELLYQRPYKFKLYFRITLTIGYNLIIQFRGCFDNTKQDGKSNFIFKYVRYSKESSLEGSIGILFKCRVDLEENIIYKQDSKYSECMDSWVKG</sequence>
<organism evidence="1 2">
    <name type="scientific">Canavalia gladiata</name>
    <name type="common">Sword bean</name>
    <name type="synonym">Dolichos gladiatus</name>
    <dbReference type="NCBI Taxonomy" id="3824"/>
    <lineage>
        <taxon>Eukaryota</taxon>
        <taxon>Viridiplantae</taxon>
        <taxon>Streptophyta</taxon>
        <taxon>Embryophyta</taxon>
        <taxon>Tracheophyta</taxon>
        <taxon>Spermatophyta</taxon>
        <taxon>Magnoliopsida</taxon>
        <taxon>eudicotyledons</taxon>
        <taxon>Gunneridae</taxon>
        <taxon>Pentapetalae</taxon>
        <taxon>rosids</taxon>
        <taxon>fabids</taxon>
        <taxon>Fabales</taxon>
        <taxon>Fabaceae</taxon>
        <taxon>Papilionoideae</taxon>
        <taxon>50 kb inversion clade</taxon>
        <taxon>NPAAA clade</taxon>
        <taxon>indigoferoid/millettioid clade</taxon>
        <taxon>Phaseoleae</taxon>
        <taxon>Canavalia</taxon>
    </lineage>
</organism>
<keyword evidence="2" id="KW-1185">Reference proteome</keyword>
<gene>
    <name evidence="1" type="ORF">VNO77_01891</name>
</gene>
<reference evidence="1 2" key="1">
    <citation type="submission" date="2024-01" db="EMBL/GenBank/DDBJ databases">
        <title>The genomes of 5 underutilized Papilionoideae crops provide insights into root nodulation and disease resistanc.</title>
        <authorList>
            <person name="Jiang F."/>
        </authorList>
    </citation>
    <scope>NUCLEOTIDE SEQUENCE [LARGE SCALE GENOMIC DNA]</scope>
    <source>
        <strain evidence="1">LVBAO_FW01</strain>
        <tissue evidence="1">Leaves</tissue>
    </source>
</reference>
<protein>
    <submittedName>
        <fullName evidence="1">Uncharacterized protein</fullName>
    </submittedName>
</protein>
<proteinExistence type="predicted"/>
<evidence type="ECO:0000313" key="1">
    <source>
        <dbReference type="EMBL" id="KAK7359923.1"/>
    </source>
</evidence>
<accession>A0AAN9MWU7</accession>